<accession>A0AAV2D3M1</accession>
<reference evidence="2 3" key="1">
    <citation type="submission" date="2024-04" db="EMBL/GenBank/DDBJ databases">
        <authorList>
            <person name="Fracassetti M."/>
        </authorList>
    </citation>
    <scope>NUCLEOTIDE SEQUENCE [LARGE SCALE GENOMIC DNA]</scope>
</reference>
<dbReference type="AlphaFoldDB" id="A0AAV2D3M1"/>
<feature type="compositionally biased region" description="Basic residues" evidence="1">
    <location>
        <begin position="1"/>
        <end position="13"/>
    </location>
</feature>
<organism evidence="2 3">
    <name type="scientific">Linum trigynum</name>
    <dbReference type="NCBI Taxonomy" id="586398"/>
    <lineage>
        <taxon>Eukaryota</taxon>
        <taxon>Viridiplantae</taxon>
        <taxon>Streptophyta</taxon>
        <taxon>Embryophyta</taxon>
        <taxon>Tracheophyta</taxon>
        <taxon>Spermatophyta</taxon>
        <taxon>Magnoliopsida</taxon>
        <taxon>eudicotyledons</taxon>
        <taxon>Gunneridae</taxon>
        <taxon>Pentapetalae</taxon>
        <taxon>rosids</taxon>
        <taxon>fabids</taxon>
        <taxon>Malpighiales</taxon>
        <taxon>Linaceae</taxon>
        <taxon>Linum</taxon>
    </lineage>
</organism>
<dbReference type="PANTHER" id="PTHR33443">
    <property type="entry name" value="ZGC:112980"/>
    <property type="match status" value="1"/>
</dbReference>
<evidence type="ECO:0000313" key="3">
    <source>
        <dbReference type="Proteomes" id="UP001497516"/>
    </source>
</evidence>
<protein>
    <submittedName>
        <fullName evidence="2">Uncharacterized protein</fullName>
    </submittedName>
</protein>
<evidence type="ECO:0000313" key="2">
    <source>
        <dbReference type="EMBL" id="CAL1366557.1"/>
    </source>
</evidence>
<sequence length="175" mass="19773">MSAKQRKAGKKTITKPPPEKEIIILSDSESDGGTPVRPVFCLNVKNGTDLRKFDAIEDCFILDFDPYDQPASDQKVKNFTPDADIALISEKGQVACRDYPHARHLCAEFPFNKTPHQKYCSRCYCYVCDTAAPCALWEVGKSPHCHAMGQVAAWQVERDKMRHRRILGSNNRLLC</sequence>
<proteinExistence type="predicted"/>
<dbReference type="InterPro" id="IPR053234">
    <property type="entry name" value="RPM1_Interactor"/>
</dbReference>
<keyword evidence="3" id="KW-1185">Reference proteome</keyword>
<feature type="region of interest" description="Disordered" evidence="1">
    <location>
        <begin position="1"/>
        <end position="21"/>
    </location>
</feature>
<dbReference type="PANTHER" id="PTHR33443:SF30">
    <property type="entry name" value="SARCOSINE DEHYDROGENASE-2C PROTEIN"/>
    <property type="match status" value="1"/>
</dbReference>
<name>A0AAV2D3M1_9ROSI</name>
<evidence type="ECO:0000256" key="1">
    <source>
        <dbReference type="SAM" id="MobiDB-lite"/>
    </source>
</evidence>
<gene>
    <name evidence="2" type="ORF">LTRI10_LOCUS10692</name>
</gene>
<dbReference type="EMBL" id="OZ034815">
    <property type="protein sequence ID" value="CAL1366557.1"/>
    <property type="molecule type" value="Genomic_DNA"/>
</dbReference>
<dbReference type="Proteomes" id="UP001497516">
    <property type="component" value="Chromosome 2"/>
</dbReference>